<protein>
    <submittedName>
        <fullName evidence="1">Uncharacterized protein</fullName>
    </submittedName>
</protein>
<dbReference type="InterPro" id="IPR030791">
    <property type="entry name" value="Rotatin"/>
</dbReference>
<organism evidence="1 2">
    <name type="scientific">Sphenodon punctatus</name>
    <name type="common">Tuatara</name>
    <name type="synonym">Hatteria punctata</name>
    <dbReference type="NCBI Taxonomy" id="8508"/>
    <lineage>
        <taxon>Eukaryota</taxon>
        <taxon>Metazoa</taxon>
        <taxon>Chordata</taxon>
        <taxon>Craniata</taxon>
        <taxon>Vertebrata</taxon>
        <taxon>Euteleostomi</taxon>
        <taxon>Lepidosauria</taxon>
        <taxon>Sphenodontia</taxon>
        <taxon>Sphenodontidae</taxon>
        <taxon>Sphenodon</taxon>
    </lineage>
</organism>
<name>A0A8D0L745_SPHPU</name>
<reference evidence="1" key="1">
    <citation type="submission" date="2025-08" db="UniProtKB">
        <authorList>
            <consortium name="Ensembl"/>
        </authorList>
    </citation>
    <scope>IDENTIFICATION</scope>
</reference>
<dbReference type="PANTHER" id="PTHR31691">
    <property type="entry name" value="ROTATIN"/>
    <property type="match status" value="1"/>
</dbReference>
<evidence type="ECO:0000313" key="1">
    <source>
        <dbReference type="Ensembl" id="ENSSPUP00000012447.1"/>
    </source>
</evidence>
<dbReference type="Proteomes" id="UP000694392">
    <property type="component" value="Unplaced"/>
</dbReference>
<proteinExistence type="predicted"/>
<dbReference type="Ensembl" id="ENSSPUT00000013268.1">
    <property type="protein sequence ID" value="ENSSPUP00000012447.1"/>
    <property type="gene ID" value="ENSSPUG00000009565.1"/>
</dbReference>
<keyword evidence="2" id="KW-1185">Reference proteome</keyword>
<sequence>MECVVLPCLILLRKLVYNDPAIRLSFANQPSVLLMLFRVSLIFQDHYAVLTETAGLLCLLLFDEVARKQMWSDAVSCQPPFSLP</sequence>
<accession>A0A8D0L745</accession>
<dbReference type="GO" id="GO:0036064">
    <property type="term" value="C:ciliary basal body"/>
    <property type="evidence" value="ECO:0007669"/>
    <property type="project" value="InterPro"/>
</dbReference>
<dbReference type="GO" id="GO:0032053">
    <property type="term" value="P:ciliary basal body organization"/>
    <property type="evidence" value="ECO:0007669"/>
    <property type="project" value="TreeGrafter"/>
</dbReference>
<dbReference type="GO" id="GO:0007099">
    <property type="term" value="P:centriole replication"/>
    <property type="evidence" value="ECO:0007669"/>
    <property type="project" value="TreeGrafter"/>
</dbReference>
<dbReference type="GO" id="GO:0010457">
    <property type="term" value="P:centriole-centriole cohesion"/>
    <property type="evidence" value="ECO:0007669"/>
    <property type="project" value="TreeGrafter"/>
</dbReference>
<reference evidence="1" key="2">
    <citation type="submission" date="2025-09" db="UniProtKB">
        <authorList>
            <consortium name="Ensembl"/>
        </authorList>
    </citation>
    <scope>IDENTIFICATION</scope>
</reference>
<dbReference type="PANTHER" id="PTHR31691:SF1">
    <property type="entry name" value="ROTATIN"/>
    <property type="match status" value="1"/>
</dbReference>
<dbReference type="GO" id="GO:0005813">
    <property type="term" value="C:centrosome"/>
    <property type="evidence" value="ECO:0007669"/>
    <property type="project" value="InterPro"/>
</dbReference>
<dbReference type="GO" id="GO:0005814">
    <property type="term" value="C:centriole"/>
    <property type="evidence" value="ECO:0007669"/>
    <property type="project" value="TreeGrafter"/>
</dbReference>
<dbReference type="AlphaFoldDB" id="A0A8D0L745"/>
<evidence type="ECO:0000313" key="2">
    <source>
        <dbReference type="Proteomes" id="UP000694392"/>
    </source>
</evidence>